<keyword evidence="2" id="KW-1185">Reference proteome</keyword>
<dbReference type="OrthoDB" id="5952678at2759"/>
<organism evidence="1 2">
    <name type="scientific">Paramuricea clavata</name>
    <name type="common">Red gorgonian</name>
    <name type="synonym">Violescent sea-whip</name>
    <dbReference type="NCBI Taxonomy" id="317549"/>
    <lineage>
        <taxon>Eukaryota</taxon>
        <taxon>Metazoa</taxon>
        <taxon>Cnidaria</taxon>
        <taxon>Anthozoa</taxon>
        <taxon>Octocorallia</taxon>
        <taxon>Malacalcyonacea</taxon>
        <taxon>Plexauridae</taxon>
        <taxon>Paramuricea</taxon>
    </lineage>
</organism>
<dbReference type="Proteomes" id="UP001152795">
    <property type="component" value="Unassembled WGS sequence"/>
</dbReference>
<reference evidence="1" key="1">
    <citation type="submission" date="2020-04" db="EMBL/GenBank/DDBJ databases">
        <authorList>
            <person name="Alioto T."/>
            <person name="Alioto T."/>
            <person name="Gomez Garrido J."/>
        </authorList>
    </citation>
    <scope>NUCLEOTIDE SEQUENCE</scope>
    <source>
        <strain evidence="1">A484AB</strain>
    </source>
</reference>
<accession>A0A7D9E648</accession>
<protein>
    <submittedName>
        <fullName evidence="1">Uncharacterized protein</fullName>
    </submittedName>
</protein>
<dbReference type="EMBL" id="CACRXK020004384">
    <property type="protein sequence ID" value="CAB4002551.1"/>
    <property type="molecule type" value="Genomic_DNA"/>
</dbReference>
<comment type="caution">
    <text evidence="1">The sequence shown here is derived from an EMBL/GenBank/DDBJ whole genome shotgun (WGS) entry which is preliminary data.</text>
</comment>
<name>A0A7D9E648_PARCT</name>
<gene>
    <name evidence="1" type="ORF">PACLA_8A014651</name>
</gene>
<evidence type="ECO:0000313" key="1">
    <source>
        <dbReference type="EMBL" id="CAB4002551.1"/>
    </source>
</evidence>
<sequence length="787" mass="89888">MANRKRMLERFPIGECSRQVKSKREILVQSNQSIQSIQSEIDNVGHTYEKLKDDKAILESKVSELKRKRGLLENEKVHMPKGRSPDAIPTKLDENNSDKVIGISHNLARKRRKLTYAAVQNIHATAKDTNEEAKTATKCGLWHTLVTNVPSKDITELCKKSSTFGRNVIPTIVKSAVTSFEKSPKNLIRSVSVLYRGGMLSKRKYSAVRSSEIFDYDVVQKKRRRTEFDEGCKVPALVPYKDLMKFVGEQNIEERLLRLADLYLYIESQVPGSINWLGREKGHFLVALGADGAPFGISNEACSLLVSFLNVVEKVASPDHNFLICGANCKEDHPSMVEYAKHLRSEVTSIESKTFSVRSQEVKFEIKLIPADMKWLSTFSGELNNAATYPCPFANVKKDELKLRGHSLGNGPEHKWQPWSYKSREVIAKKVAQYKKVKKIPVKNASQSQREKVCKKIAELKSRQEFEPLLGPMIQLAKCDPLHLGNNCWGHWHMLLFNHVMTKAKIGNSIKSVYQLPETNPLRKHLKVLRFKMKCKRLYNKIIRWFKEKRGMSNFECRFTGEETKKFCDGFTYLILANIDEDIEKPSNVFPLSLYKMGIHLRNSISLASRVSDICSTDLAKLECECKQYFNLSSLFHSVNLSVWSMGHAVPFHTKQLVEDLGVGLGINSMQGRESKHQQIASFAEFALVKNRWEKVFRHEYMSLIWLRKQTPHLDSYRKCKDKYSPDRCFNSGYCLCGIALSDNGECKYCGSDLSNEISTCAITGSITERMKKILRHAERGMQFLKS</sequence>
<proteinExistence type="predicted"/>
<dbReference type="AlphaFoldDB" id="A0A7D9E648"/>
<evidence type="ECO:0000313" key="2">
    <source>
        <dbReference type="Proteomes" id="UP001152795"/>
    </source>
</evidence>